<name>A0A2A8CUD5_9BACT</name>
<dbReference type="SUPFAM" id="SSF54106">
    <property type="entry name" value="LysM domain"/>
    <property type="match status" value="1"/>
</dbReference>
<dbReference type="Gene3D" id="1.10.530.10">
    <property type="match status" value="1"/>
</dbReference>
<dbReference type="Proteomes" id="UP000220102">
    <property type="component" value="Unassembled WGS sequence"/>
</dbReference>
<dbReference type="Pfam" id="PF01476">
    <property type="entry name" value="LysM"/>
    <property type="match status" value="1"/>
</dbReference>
<dbReference type="GO" id="GO:0008933">
    <property type="term" value="F:peptidoglycan lytic transglycosylase activity"/>
    <property type="evidence" value="ECO:0007669"/>
    <property type="project" value="InterPro"/>
</dbReference>
<dbReference type="InterPro" id="IPR023346">
    <property type="entry name" value="Lysozyme-like_dom_sf"/>
</dbReference>
<dbReference type="EMBL" id="PDEQ01000009">
    <property type="protein sequence ID" value="PEN11366.1"/>
    <property type="molecule type" value="Genomic_DNA"/>
</dbReference>
<protein>
    <submittedName>
        <fullName evidence="5">Lytic transglycosylase</fullName>
    </submittedName>
</protein>
<evidence type="ECO:0000313" key="6">
    <source>
        <dbReference type="Proteomes" id="UP000220102"/>
    </source>
</evidence>
<dbReference type="RefSeq" id="WP_098077728.1">
    <property type="nucleotide sequence ID" value="NZ_PDEQ01000009.1"/>
</dbReference>
<dbReference type="PROSITE" id="PS00922">
    <property type="entry name" value="TRANSGLYCOSYLASE"/>
    <property type="match status" value="1"/>
</dbReference>
<dbReference type="InterPro" id="IPR018392">
    <property type="entry name" value="LysM"/>
</dbReference>
<dbReference type="Pfam" id="PF01464">
    <property type="entry name" value="SLT"/>
    <property type="match status" value="1"/>
</dbReference>
<dbReference type="PANTHER" id="PTHR37423">
    <property type="entry name" value="SOLUBLE LYTIC MUREIN TRANSGLYCOSYLASE-RELATED"/>
    <property type="match status" value="1"/>
</dbReference>
<dbReference type="SMART" id="SM00257">
    <property type="entry name" value="LysM"/>
    <property type="match status" value="1"/>
</dbReference>
<dbReference type="SUPFAM" id="SSF53955">
    <property type="entry name" value="Lysozyme-like"/>
    <property type="match status" value="1"/>
</dbReference>
<proteinExistence type="inferred from homology"/>
<evidence type="ECO:0000259" key="4">
    <source>
        <dbReference type="SMART" id="SM00257"/>
    </source>
</evidence>
<dbReference type="PANTHER" id="PTHR37423:SF2">
    <property type="entry name" value="MEMBRANE-BOUND LYTIC MUREIN TRANSGLYCOSYLASE C"/>
    <property type="match status" value="1"/>
</dbReference>
<evidence type="ECO:0000256" key="1">
    <source>
        <dbReference type="ARBA" id="ARBA00007734"/>
    </source>
</evidence>
<feature type="domain" description="LysM" evidence="4">
    <location>
        <begin position="446"/>
        <end position="489"/>
    </location>
</feature>
<dbReference type="InterPro" id="IPR036779">
    <property type="entry name" value="LysM_dom_sf"/>
</dbReference>
<dbReference type="Gene3D" id="3.10.350.10">
    <property type="entry name" value="LysM domain"/>
    <property type="match status" value="1"/>
</dbReference>
<dbReference type="InterPro" id="IPR000189">
    <property type="entry name" value="Transglyc_AS"/>
</dbReference>
<evidence type="ECO:0000256" key="3">
    <source>
        <dbReference type="SAM" id="SignalP"/>
    </source>
</evidence>
<dbReference type="CDD" id="cd00118">
    <property type="entry name" value="LysM"/>
    <property type="match status" value="1"/>
</dbReference>
<feature type="signal peptide" evidence="3">
    <location>
        <begin position="1"/>
        <end position="19"/>
    </location>
</feature>
<dbReference type="CDD" id="cd16894">
    <property type="entry name" value="MltD-like"/>
    <property type="match status" value="1"/>
</dbReference>
<evidence type="ECO:0000256" key="2">
    <source>
        <dbReference type="SAM" id="MobiDB-lite"/>
    </source>
</evidence>
<comment type="similarity">
    <text evidence="1">Belongs to the transglycosylase Slt family.</text>
</comment>
<dbReference type="GO" id="GO:0016020">
    <property type="term" value="C:membrane"/>
    <property type="evidence" value="ECO:0007669"/>
    <property type="project" value="InterPro"/>
</dbReference>
<keyword evidence="3" id="KW-0732">Signal</keyword>
<dbReference type="AlphaFoldDB" id="A0A2A8CUD5"/>
<comment type="caution">
    <text evidence="5">The sequence shown here is derived from an EMBL/GenBank/DDBJ whole genome shotgun (WGS) entry which is preliminary data.</text>
</comment>
<gene>
    <name evidence="5" type="ORF">CRI94_15110</name>
</gene>
<dbReference type="InterPro" id="IPR008258">
    <property type="entry name" value="Transglycosylase_SLT_dom_1"/>
</dbReference>
<keyword evidence="6" id="KW-1185">Reference proteome</keyword>
<evidence type="ECO:0000313" key="5">
    <source>
        <dbReference type="EMBL" id="PEN11366.1"/>
    </source>
</evidence>
<organism evidence="5 6">
    <name type="scientific">Longibacter salinarum</name>
    <dbReference type="NCBI Taxonomy" id="1850348"/>
    <lineage>
        <taxon>Bacteria</taxon>
        <taxon>Pseudomonadati</taxon>
        <taxon>Rhodothermota</taxon>
        <taxon>Rhodothermia</taxon>
        <taxon>Rhodothermales</taxon>
        <taxon>Salisaetaceae</taxon>
        <taxon>Longibacter</taxon>
    </lineage>
</organism>
<feature type="chain" id="PRO_5012924893" evidence="3">
    <location>
        <begin position="20"/>
        <end position="546"/>
    </location>
</feature>
<reference evidence="5 6" key="1">
    <citation type="submission" date="2017-10" db="EMBL/GenBank/DDBJ databases">
        <title>Draft genome of Longibacter Salinarum.</title>
        <authorList>
            <person name="Goh K.M."/>
            <person name="Shamsir M.S."/>
            <person name="Lim S.W."/>
        </authorList>
    </citation>
    <scope>NUCLEOTIDE SEQUENCE [LARGE SCALE GENOMIC DNA]</scope>
    <source>
        <strain evidence="5 6">KCTC 52045</strain>
    </source>
</reference>
<sequence>MTKRTLLLSIALLSLAVSAWINQSAVAPSHVNPDTAWTWMDAQTNRVVYANHPVATDSVSKQEAFRHIERLYRHQARLMSMQARGDTVKSRRVLDTAIRDLATLIRRPGLAHQPRFQSVFQAITSEYREVYGVPDTLDLPRGSIYDLRKGVFTAVNQSDDPRLENALPSDLREMDTDVPMTVNPRVREAMAFLLKNRNLHLYPWLRRAETYFPMIEHIFAEENVPDELKYLALVESGLNPYAHSHASAGGLWQFVAETGRRYGLTIDPWVDERRDPEKATRAAARHLRDLHDMFGGDWHLALAGYNVSPARVKRELAKARRRMHREPTYWDIYDDLPEETRNYVPLFIATSIIISNPAAFDLKRVTPGPRYAFDHVPVDATMELEQVAQLAEADVQTVRALNPELRADRVPPSDEPYYIRLPYGSYPTFKSNFDALSEAERTSHLKHAVQTGETAGHIAKRYHVSRPSLLQANNVHPAEIEVGRMLTVPAAKYLGNSEIVSSADARPIRVRYGSRATRPIAVPALPTADAKDSKHKAASGQLASTR</sequence>
<feature type="region of interest" description="Disordered" evidence="2">
    <location>
        <begin position="523"/>
        <end position="546"/>
    </location>
</feature>
<accession>A0A2A8CUD5</accession>
<dbReference type="GO" id="GO:0000270">
    <property type="term" value="P:peptidoglycan metabolic process"/>
    <property type="evidence" value="ECO:0007669"/>
    <property type="project" value="InterPro"/>
</dbReference>
<dbReference type="OrthoDB" id="9815002at2"/>